<keyword evidence="2" id="KW-1185">Reference proteome</keyword>
<sequence>MKMVKNVAKIKSDEQFCANCGRDVLPDEFLIENCQKCDEYCLASNKMCMQCLQSDTPGKDLLLNVV</sequence>
<comment type="caution">
    <text evidence="1">The sequence shown here is derived from an EMBL/GenBank/DDBJ whole genome shotgun (WGS) entry which is preliminary data.</text>
</comment>
<proteinExistence type="predicted"/>
<dbReference type="AlphaFoldDB" id="A0A9D4IK76"/>
<name>A0A9D4IK76_DREPO</name>
<protein>
    <submittedName>
        <fullName evidence="1">Uncharacterized protein</fullName>
    </submittedName>
</protein>
<accession>A0A9D4IK76</accession>
<reference evidence="1" key="2">
    <citation type="submission" date="2020-11" db="EMBL/GenBank/DDBJ databases">
        <authorList>
            <person name="McCartney M.A."/>
            <person name="Auch B."/>
            <person name="Kono T."/>
            <person name="Mallez S."/>
            <person name="Becker A."/>
            <person name="Gohl D.M."/>
            <person name="Silverstein K.A.T."/>
            <person name="Koren S."/>
            <person name="Bechman K.B."/>
            <person name="Herman A."/>
            <person name="Abrahante J.E."/>
            <person name="Garbe J."/>
        </authorList>
    </citation>
    <scope>NUCLEOTIDE SEQUENCE</scope>
    <source>
        <strain evidence="1">Duluth1</strain>
        <tissue evidence="1">Whole animal</tissue>
    </source>
</reference>
<gene>
    <name evidence="1" type="ORF">DPMN_177457</name>
</gene>
<dbReference type="EMBL" id="JAIWYP010000009">
    <property type="protein sequence ID" value="KAH3776044.1"/>
    <property type="molecule type" value="Genomic_DNA"/>
</dbReference>
<reference evidence="1" key="1">
    <citation type="journal article" date="2019" name="bioRxiv">
        <title>The Genome of the Zebra Mussel, Dreissena polymorpha: A Resource for Invasive Species Research.</title>
        <authorList>
            <person name="McCartney M.A."/>
            <person name="Auch B."/>
            <person name="Kono T."/>
            <person name="Mallez S."/>
            <person name="Zhang Y."/>
            <person name="Obille A."/>
            <person name="Becker A."/>
            <person name="Abrahante J.E."/>
            <person name="Garbe J."/>
            <person name="Badalamenti J.P."/>
            <person name="Herman A."/>
            <person name="Mangelson H."/>
            <person name="Liachko I."/>
            <person name="Sullivan S."/>
            <person name="Sone E.D."/>
            <person name="Koren S."/>
            <person name="Silverstein K.A.T."/>
            <person name="Beckman K.B."/>
            <person name="Gohl D.M."/>
        </authorList>
    </citation>
    <scope>NUCLEOTIDE SEQUENCE</scope>
    <source>
        <strain evidence="1">Duluth1</strain>
        <tissue evidence="1">Whole animal</tissue>
    </source>
</reference>
<evidence type="ECO:0000313" key="1">
    <source>
        <dbReference type="EMBL" id="KAH3776044.1"/>
    </source>
</evidence>
<evidence type="ECO:0000313" key="2">
    <source>
        <dbReference type="Proteomes" id="UP000828390"/>
    </source>
</evidence>
<dbReference type="Proteomes" id="UP000828390">
    <property type="component" value="Unassembled WGS sequence"/>
</dbReference>
<organism evidence="1 2">
    <name type="scientific">Dreissena polymorpha</name>
    <name type="common">Zebra mussel</name>
    <name type="synonym">Mytilus polymorpha</name>
    <dbReference type="NCBI Taxonomy" id="45954"/>
    <lineage>
        <taxon>Eukaryota</taxon>
        <taxon>Metazoa</taxon>
        <taxon>Spiralia</taxon>
        <taxon>Lophotrochozoa</taxon>
        <taxon>Mollusca</taxon>
        <taxon>Bivalvia</taxon>
        <taxon>Autobranchia</taxon>
        <taxon>Heteroconchia</taxon>
        <taxon>Euheterodonta</taxon>
        <taxon>Imparidentia</taxon>
        <taxon>Neoheterodontei</taxon>
        <taxon>Myida</taxon>
        <taxon>Dreissenoidea</taxon>
        <taxon>Dreissenidae</taxon>
        <taxon>Dreissena</taxon>
    </lineage>
</organism>